<dbReference type="PANTHER" id="PTHR30212:SF2">
    <property type="entry name" value="PROTEIN YIIM"/>
    <property type="match status" value="1"/>
</dbReference>
<dbReference type="GO" id="GO:0030170">
    <property type="term" value="F:pyridoxal phosphate binding"/>
    <property type="evidence" value="ECO:0007669"/>
    <property type="project" value="InterPro"/>
</dbReference>
<dbReference type="EMBL" id="JZEE01000307">
    <property type="protein sequence ID" value="KJK66447.1"/>
    <property type="molecule type" value="Genomic_DNA"/>
</dbReference>
<keyword evidence="3" id="KW-0288">FMN</keyword>
<keyword evidence="7" id="KW-0408">Iron</keyword>
<dbReference type="STRING" id="1403190.A0A0F0II89"/>
<dbReference type="PROSITE" id="PS51384">
    <property type="entry name" value="FAD_FR"/>
    <property type="match status" value="1"/>
</dbReference>
<dbReference type="InterPro" id="IPR017927">
    <property type="entry name" value="FAD-bd_FR_type"/>
</dbReference>
<dbReference type="AlphaFoldDB" id="A0A0F0II89"/>
<keyword evidence="6" id="KW-0560">Oxidoreductase</keyword>
<evidence type="ECO:0000256" key="6">
    <source>
        <dbReference type="ARBA" id="ARBA00023002"/>
    </source>
</evidence>
<evidence type="ECO:0000256" key="2">
    <source>
        <dbReference type="ARBA" id="ARBA00022630"/>
    </source>
</evidence>
<dbReference type="Pfam" id="PF22290">
    <property type="entry name" value="DmmA-like_N"/>
    <property type="match status" value="1"/>
</dbReference>
<feature type="domain" description="2Fe-2S ferredoxin-type" evidence="9">
    <location>
        <begin position="472"/>
        <end position="556"/>
    </location>
</feature>
<dbReference type="OrthoDB" id="5390at2759"/>
<dbReference type="InterPro" id="IPR006058">
    <property type="entry name" value="2Fe2S_fd_BS"/>
</dbReference>
<dbReference type="Gene3D" id="2.40.33.20">
    <property type="entry name" value="PK beta-barrel domain-like"/>
    <property type="match status" value="1"/>
</dbReference>
<evidence type="ECO:0000259" key="11">
    <source>
        <dbReference type="PROSITE" id="PS51384"/>
    </source>
</evidence>
<comment type="cofactor">
    <cofactor evidence="1">
        <name>FMN</name>
        <dbReference type="ChEBI" id="CHEBI:58210"/>
    </cofactor>
</comment>
<evidence type="ECO:0000256" key="7">
    <source>
        <dbReference type="ARBA" id="ARBA00023004"/>
    </source>
</evidence>
<evidence type="ECO:0000256" key="3">
    <source>
        <dbReference type="ARBA" id="ARBA00022643"/>
    </source>
</evidence>
<keyword evidence="5" id="KW-0479">Metal-binding</keyword>
<dbReference type="PROSITE" id="PS00197">
    <property type="entry name" value="2FE2S_FER_1"/>
    <property type="match status" value="1"/>
</dbReference>
<gene>
    <name evidence="12" type="ORF">P875_00021410</name>
</gene>
<evidence type="ECO:0000256" key="4">
    <source>
        <dbReference type="ARBA" id="ARBA00022714"/>
    </source>
</evidence>
<feature type="domain" description="MOSC" evidence="10">
    <location>
        <begin position="47"/>
        <end position="183"/>
    </location>
</feature>
<evidence type="ECO:0000256" key="8">
    <source>
        <dbReference type="ARBA" id="ARBA00023014"/>
    </source>
</evidence>
<name>A0A0F0II89_ASPPU</name>
<accession>A0A0F0II89</accession>
<dbReference type="GO" id="GO:0030151">
    <property type="term" value="F:molybdenum ion binding"/>
    <property type="evidence" value="ECO:0007669"/>
    <property type="project" value="InterPro"/>
</dbReference>
<dbReference type="CDD" id="cd00207">
    <property type="entry name" value="fer2"/>
    <property type="match status" value="1"/>
</dbReference>
<dbReference type="GO" id="GO:0016491">
    <property type="term" value="F:oxidoreductase activity"/>
    <property type="evidence" value="ECO:0007669"/>
    <property type="project" value="UniProtKB-KW"/>
</dbReference>
<dbReference type="Proteomes" id="UP000033540">
    <property type="component" value="Unassembled WGS sequence"/>
</dbReference>
<dbReference type="Gene3D" id="3.10.20.30">
    <property type="match status" value="1"/>
</dbReference>
<dbReference type="GO" id="GO:0051537">
    <property type="term" value="F:2 iron, 2 sulfur cluster binding"/>
    <property type="evidence" value="ECO:0007669"/>
    <property type="project" value="UniProtKB-KW"/>
</dbReference>
<keyword evidence="8" id="KW-0411">Iron-sulfur</keyword>
<keyword evidence="2" id="KW-0285">Flavoprotein</keyword>
<dbReference type="InterPro" id="IPR012675">
    <property type="entry name" value="Beta-grasp_dom_sf"/>
</dbReference>
<dbReference type="InterPro" id="IPR036010">
    <property type="entry name" value="2Fe-2S_ferredoxin-like_sf"/>
</dbReference>
<dbReference type="SUPFAM" id="SSF50800">
    <property type="entry name" value="PK beta-barrel domain-like"/>
    <property type="match status" value="1"/>
</dbReference>
<sequence>MPAFQDEDADAIKALKQPWETETLAQVRTGKVKPTFTTQEPSAIYKQIRRGPLTVNNLGCEGDEHAFEFHGGPEKALLQYSALHYPRWKKELPQSKALFVPGAFGENLVASNANEHNMCIGDVVRIGEVIAQVTGPRQPCYKLNHRFQVPDMSKRAQDLCRTGWFYRILKTGAIQAGDQMSLLERPNPQWTIATIQHYLYRDMRNEEMMRQIVEIRELGMEYRGIFINRLRKQYENQARRLQGAPEKALTIWKDYLLLTKVKETPRIVSLVLEAITPSEVPSPIVPGSHVRVRLNEGLIRPYSVVTGDSNRFCLAVALDEASRGGSRYIHREVQPGDRLQCGPITASFPLSTVADHHVFIAGGIGITAFIAAAQHCERLGYPYHLHYLVRSAEDIALKEYLSGLGSNVTIYDKSSGKVFNVKNTIEQIHEGTHVYCCGSERLQDSVLTVASSLGVSSSRLHFETFKAATSGNPFTADLAGSKTSIEVGEEQTLLDALREAGFDIPSSCEAGNCGTCRVGVKAGKVEHRGSGLMESDKNQAMLSCVSRGLGTVVLDL</sequence>
<dbReference type="InterPro" id="IPR052353">
    <property type="entry name" value="Benzoxazolinone_Detox_Enz"/>
</dbReference>
<dbReference type="Pfam" id="PF03473">
    <property type="entry name" value="MOSC"/>
    <property type="match status" value="1"/>
</dbReference>
<dbReference type="Pfam" id="PF03475">
    <property type="entry name" value="YiiM_3-alpha"/>
    <property type="match status" value="1"/>
</dbReference>
<evidence type="ECO:0000256" key="1">
    <source>
        <dbReference type="ARBA" id="ARBA00001917"/>
    </source>
</evidence>
<dbReference type="InterPro" id="IPR039261">
    <property type="entry name" value="FNR_nucleotide-bd"/>
</dbReference>
<reference evidence="12 13" key="1">
    <citation type="submission" date="2015-02" db="EMBL/GenBank/DDBJ databases">
        <title>Draft genome sequence of Aspergillus parasiticus SU-1.</title>
        <authorList>
            <person name="Yu J."/>
            <person name="Fedorova N."/>
            <person name="Yin Y."/>
            <person name="Losada L."/>
            <person name="Zafar N."/>
            <person name="Taujale R."/>
            <person name="Ehrlich K.C."/>
            <person name="Bhatnagar D."/>
            <person name="Cleveland T.E."/>
            <person name="Bennett J.W."/>
            <person name="Nierman W.C."/>
        </authorList>
    </citation>
    <scope>NUCLEOTIDE SEQUENCE [LARGE SCALE GENOMIC DNA]</scope>
    <source>
        <strain evidence="13">ATCC 56775 / NRRL 5862 / SRRC 143 / SU-1</strain>
    </source>
</reference>
<dbReference type="PROSITE" id="PS51085">
    <property type="entry name" value="2FE2S_FER_2"/>
    <property type="match status" value="1"/>
</dbReference>
<protein>
    <submittedName>
        <fullName evidence="12">PDRlike</fullName>
    </submittedName>
</protein>
<dbReference type="CDD" id="cd06185">
    <property type="entry name" value="PDR_like"/>
    <property type="match status" value="1"/>
</dbReference>
<dbReference type="Pfam" id="PF00111">
    <property type="entry name" value="Fer2"/>
    <property type="match status" value="1"/>
</dbReference>
<evidence type="ECO:0000313" key="12">
    <source>
        <dbReference type="EMBL" id="KJK66447.1"/>
    </source>
</evidence>
<dbReference type="InterPro" id="IPR005302">
    <property type="entry name" value="MoCF_Sase_C"/>
</dbReference>
<dbReference type="PROSITE" id="PS51340">
    <property type="entry name" value="MOSC"/>
    <property type="match status" value="1"/>
</dbReference>
<dbReference type="InterPro" id="IPR011037">
    <property type="entry name" value="Pyrv_Knase-like_insert_dom_sf"/>
</dbReference>
<evidence type="ECO:0000259" key="10">
    <source>
        <dbReference type="PROSITE" id="PS51340"/>
    </source>
</evidence>
<feature type="domain" description="FAD-binding FR-type" evidence="11">
    <location>
        <begin position="250"/>
        <end position="351"/>
    </location>
</feature>
<dbReference type="InterPro" id="IPR017938">
    <property type="entry name" value="Riboflavin_synthase-like_b-brl"/>
</dbReference>
<evidence type="ECO:0000313" key="13">
    <source>
        <dbReference type="Proteomes" id="UP000033540"/>
    </source>
</evidence>
<dbReference type="SUPFAM" id="SSF63380">
    <property type="entry name" value="Riboflavin synthase domain-like"/>
    <property type="match status" value="1"/>
</dbReference>
<dbReference type="PANTHER" id="PTHR30212">
    <property type="entry name" value="PROTEIN YIIM"/>
    <property type="match status" value="1"/>
</dbReference>
<organism evidence="12 13">
    <name type="scientific">Aspergillus parasiticus (strain ATCC 56775 / NRRL 5862 / SRRC 143 / SU-1)</name>
    <dbReference type="NCBI Taxonomy" id="1403190"/>
    <lineage>
        <taxon>Eukaryota</taxon>
        <taxon>Fungi</taxon>
        <taxon>Dikarya</taxon>
        <taxon>Ascomycota</taxon>
        <taxon>Pezizomycotina</taxon>
        <taxon>Eurotiomycetes</taxon>
        <taxon>Eurotiomycetidae</taxon>
        <taxon>Eurotiales</taxon>
        <taxon>Aspergillaceae</taxon>
        <taxon>Aspergillus</taxon>
        <taxon>Aspergillus subgen. Circumdati</taxon>
    </lineage>
</organism>
<evidence type="ECO:0000259" key="9">
    <source>
        <dbReference type="PROSITE" id="PS51085"/>
    </source>
</evidence>
<dbReference type="SUPFAM" id="SSF52343">
    <property type="entry name" value="Ferredoxin reductase-like, C-terminal NADP-linked domain"/>
    <property type="match status" value="1"/>
</dbReference>
<dbReference type="Gene3D" id="2.40.30.10">
    <property type="entry name" value="Translation factors"/>
    <property type="match status" value="1"/>
</dbReference>
<dbReference type="InterPro" id="IPR054582">
    <property type="entry name" value="DmmA-like_N"/>
</dbReference>
<dbReference type="InterPro" id="IPR005163">
    <property type="entry name" value="Tri_helical_YiiM-like"/>
</dbReference>
<dbReference type="Gene3D" id="3.40.50.80">
    <property type="entry name" value="Nucleotide-binding domain of ferredoxin-NADP reductase (FNR) module"/>
    <property type="match status" value="1"/>
</dbReference>
<keyword evidence="4" id="KW-0001">2Fe-2S</keyword>
<dbReference type="SUPFAM" id="SSF54292">
    <property type="entry name" value="2Fe-2S ferredoxin-like"/>
    <property type="match status" value="1"/>
</dbReference>
<dbReference type="PRINTS" id="PR00409">
    <property type="entry name" value="PHDIOXRDTASE"/>
</dbReference>
<dbReference type="InterPro" id="IPR001041">
    <property type="entry name" value="2Fe-2S_ferredoxin-type"/>
</dbReference>
<evidence type="ECO:0000256" key="5">
    <source>
        <dbReference type="ARBA" id="ARBA00022723"/>
    </source>
</evidence>
<proteinExistence type="predicted"/>
<comment type="caution">
    <text evidence="12">The sequence shown here is derived from an EMBL/GenBank/DDBJ whole genome shotgun (WGS) entry which is preliminary data.</text>
</comment>